<feature type="non-terminal residue" evidence="1">
    <location>
        <position position="706"/>
    </location>
</feature>
<protein>
    <submittedName>
        <fullName evidence="1">249_t:CDS:1</fullName>
    </submittedName>
</protein>
<name>A0ACA9NJM3_9GLOM</name>
<evidence type="ECO:0000313" key="1">
    <source>
        <dbReference type="EMBL" id="CAG8661596.1"/>
    </source>
</evidence>
<dbReference type="EMBL" id="CAJVPT010022728">
    <property type="protein sequence ID" value="CAG8661596.1"/>
    <property type="molecule type" value="Genomic_DNA"/>
</dbReference>
<comment type="caution">
    <text evidence="1">The sequence shown here is derived from an EMBL/GenBank/DDBJ whole genome shotgun (WGS) entry which is preliminary data.</text>
</comment>
<reference evidence="1" key="1">
    <citation type="submission" date="2021-06" db="EMBL/GenBank/DDBJ databases">
        <authorList>
            <person name="Kallberg Y."/>
            <person name="Tangrot J."/>
            <person name="Rosling A."/>
        </authorList>
    </citation>
    <scope>NUCLEOTIDE SEQUENCE</scope>
    <source>
        <strain evidence="1">CL356</strain>
    </source>
</reference>
<accession>A0ACA9NJM3</accession>
<evidence type="ECO:0000313" key="2">
    <source>
        <dbReference type="Proteomes" id="UP000789525"/>
    </source>
</evidence>
<gene>
    <name evidence="1" type="ORF">ACOLOM_LOCUS8613</name>
</gene>
<proteinExistence type="predicted"/>
<keyword evidence="2" id="KW-1185">Reference proteome</keyword>
<sequence length="706" mass="75740">TSIDAGNRKRAYAQAATARSLSPSARAQSNSKATTEDSQHPLAFRSRPLPPSSPAQQREGQPGQLDPRHPSTVDAASAPSSNLPFPLSDIVEDYPLQQFQFGAPEDEAVNQVIQTIVETMADISAKTIDGTAIAKSIRDTVQQRITSLKEQNPTFPTLKLVIIQAGERPDSTTYVKMKAKACKEVPAEATAAQIKEIVQKLNIDDTVHGILVQMPLGEHVGLDGEREVMESVSPFKDVDGHSSPLAHHLASSTSSLPLASTSQDATVTQCHSKTKKEDLLAALKNADVVVSAIGKPEYVKGEWLKPGAVVIDVGTNYIPDETKKSGQRLVGDVDFNSAASVAAHITPVPGGVGPMTVAMLVSNTIKSAERMWELERKRKLVPLKLDVLEKVPSDIEIAVAQTPKPVTQLAAEIGVRPDELESYGKYKAKVELSILERLKHRRDGKYIVISGITPTPLGEGKSTTTIGLAQALGAHLGRPAFACVRQPSQGPTFGIKGGAAGGGYSQVIPMDEFNLHLTGDIHAVAAANNLLAAALDARMFHESTQTDKALYNRLVPTVKGVRAFAPLMFKRLKKLGIDKTDPNSLTPEEINAFVRLDVDPATITWNRVVDTNDRFLRKITVGKGEAEKGFERDTGYDIAVASECMAVLALSTDLKDMRERLGAMVVATSKRGEPITADDIGVGGALAVLMKDAIKPNLMQTLEGTP</sequence>
<organism evidence="1 2">
    <name type="scientific">Acaulospora colombiana</name>
    <dbReference type="NCBI Taxonomy" id="27376"/>
    <lineage>
        <taxon>Eukaryota</taxon>
        <taxon>Fungi</taxon>
        <taxon>Fungi incertae sedis</taxon>
        <taxon>Mucoromycota</taxon>
        <taxon>Glomeromycotina</taxon>
        <taxon>Glomeromycetes</taxon>
        <taxon>Diversisporales</taxon>
        <taxon>Acaulosporaceae</taxon>
        <taxon>Acaulospora</taxon>
    </lineage>
</organism>
<dbReference type="Proteomes" id="UP000789525">
    <property type="component" value="Unassembled WGS sequence"/>
</dbReference>
<feature type="non-terminal residue" evidence="1">
    <location>
        <position position="1"/>
    </location>
</feature>